<dbReference type="KEGG" id="bvo:Pan97_32920"/>
<dbReference type="PANTHER" id="PTHR39206:SF1">
    <property type="entry name" value="SLL8004 PROTEIN"/>
    <property type="match status" value="1"/>
</dbReference>
<reference evidence="5" key="1">
    <citation type="submission" date="2019-02" db="EMBL/GenBank/DDBJ databases">
        <title>Deep-cultivation of Planctomycetes and their phenomic and genomic characterization uncovers novel biology.</title>
        <authorList>
            <person name="Wiegand S."/>
            <person name="Jogler M."/>
            <person name="Boedeker C."/>
            <person name="Pinto D."/>
            <person name="Vollmers J."/>
            <person name="Rivas-Marin E."/>
            <person name="Kohn T."/>
            <person name="Peeters S.H."/>
            <person name="Heuer A."/>
            <person name="Rast P."/>
            <person name="Oberbeckmann S."/>
            <person name="Bunk B."/>
            <person name="Jeske O."/>
            <person name="Meyerdierks A."/>
            <person name="Storesund J.E."/>
            <person name="Kallscheuer N."/>
            <person name="Luecker S."/>
            <person name="Lage O.M."/>
            <person name="Pohl T."/>
            <person name="Merkel B.J."/>
            <person name="Hornburger P."/>
            <person name="Mueller R.-W."/>
            <person name="Bruemmer F."/>
            <person name="Labrenz M."/>
            <person name="Spormann A.M."/>
            <person name="Op den Camp H."/>
            <person name="Overmann J."/>
            <person name="Amann R."/>
            <person name="Jetten M.S.M."/>
            <person name="Mascher T."/>
            <person name="Medema M.H."/>
            <person name="Devos D.P."/>
            <person name="Kaster A.-K."/>
            <person name="Ovreas L."/>
            <person name="Rohde M."/>
            <person name="Galperin M.Y."/>
            <person name="Jogler C."/>
        </authorList>
    </citation>
    <scope>NUCLEOTIDE SEQUENCE [LARGE SCALE GENOMIC DNA]</scope>
    <source>
        <strain evidence="5">Pan97</strain>
    </source>
</reference>
<keyword evidence="1" id="KW-0547">Nucleotide-binding</keyword>
<evidence type="ECO:0000256" key="1">
    <source>
        <dbReference type="ARBA" id="ARBA00022741"/>
    </source>
</evidence>
<evidence type="ECO:0000259" key="3">
    <source>
        <dbReference type="Pfam" id="PF06414"/>
    </source>
</evidence>
<keyword evidence="2" id="KW-0067">ATP-binding</keyword>
<name>A0A518CAI8_9BACT</name>
<dbReference type="PANTHER" id="PTHR39206">
    <property type="entry name" value="SLL8004 PROTEIN"/>
    <property type="match status" value="1"/>
</dbReference>
<proteinExistence type="predicted"/>
<evidence type="ECO:0000313" key="4">
    <source>
        <dbReference type="EMBL" id="QDU76246.1"/>
    </source>
</evidence>
<organism evidence="4 5">
    <name type="scientific">Bremerella volcania</name>
    <dbReference type="NCBI Taxonomy" id="2527984"/>
    <lineage>
        <taxon>Bacteria</taxon>
        <taxon>Pseudomonadati</taxon>
        <taxon>Planctomycetota</taxon>
        <taxon>Planctomycetia</taxon>
        <taxon>Pirellulales</taxon>
        <taxon>Pirellulaceae</taxon>
        <taxon>Bremerella</taxon>
    </lineage>
</organism>
<dbReference type="Pfam" id="PF06414">
    <property type="entry name" value="Zeta_toxin"/>
    <property type="match status" value="1"/>
</dbReference>
<feature type="domain" description="Zeta toxin" evidence="3">
    <location>
        <begin position="58"/>
        <end position="164"/>
    </location>
</feature>
<accession>A0A518CAI8</accession>
<protein>
    <submittedName>
        <fullName evidence="4">Zeta toxin</fullName>
    </submittedName>
</protein>
<dbReference type="Proteomes" id="UP000318626">
    <property type="component" value="Chromosome"/>
</dbReference>
<dbReference type="Gene3D" id="3.40.50.300">
    <property type="entry name" value="P-loop containing nucleotide triphosphate hydrolases"/>
    <property type="match status" value="1"/>
</dbReference>
<dbReference type="RefSeq" id="WP_144974223.1">
    <property type="nucleotide sequence ID" value="NZ_CP036289.1"/>
</dbReference>
<dbReference type="AlphaFoldDB" id="A0A518CAI8"/>
<dbReference type="SUPFAM" id="SSF52540">
    <property type="entry name" value="P-loop containing nucleoside triphosphate hydrolases"/>
    <property type="match status" value="1"/>
</dbReference>
<keyword evidence="5" id="KW-1185">Reference proteome</keyword>
<evidence type="ECO:0000256" key="2">
    <source>
        <dbReference type="ARBA" id="ARBA00022840"/>
    </source>
</evidence>
<dbReference type="EMBL" id="CP036289">
    <property type="protein sequence ID" value="QDU76246.1"/>
    <property type="molecule type" value="Genomic_DNA"/>
</dbReference>
<dbReference type="OrthoDB" id="9791543at2"/>
<dbReference type="InterPro" id="IPR010488">
    <property type="entry name" value="Zeta_toxin_domain"/>
</dbReference>
<evidence type="ECO:0000313" key="5">
    <source>
        <dbReference type="Proteomes" id="UP000318626"/>
    </source>
</evidence>
<gene>
    <name evidence="4" type="ORF">Pan97_32920</name>
</gene>
<dbReference type="GO" id="GO:0005524">
    <property type="term" value="F:ATP binding"/>
    <property type="evidence" value="ECO:0007669"/>
    <property type="project" value="UniProtKB-KW"/>
</dbReference>
<dbReference type="GO" id="GO:0016301">
    <property type="term" value="F:kinase activity"/>
    <property type="evidence" value="ECO:0007669"/>
    <property type="project" value="InterPro"/>
</dbReference>
<sequence>MSDPFQLQLGSPPHLVAIAGPNGAGKSTFYQSQLSHSGLRWVNADVIAAQLNLDPYAAASVADRIRRLLVRQRESFVFETVFSDPIGDKVQFLFDTAADGYDVTLCYIGLSSAEQSIERVSMRVSQGGHDVPIDKLKSRYLRTLENLGRAIQRLPRVLVFDQSDLRYPFRFLAHLESGKLIDSTEELANWLRNALPET</sequence>
<dbReference type="InterPro" id="IPR027417">
    <property type="entry name" value="P-loop_NTPase"/>
</dbReference>